<dbReference type="EMBL" id="MU003545">
    <property type="protein sequence ID" value="KAF2463841.1"/>
    <property type="molecule type" value="Genomic_DNA"/>
</dbReference>
<dbReference type="Proteomes" id="UP000799755">
    <property type="component" value="Unassembled WGS sequence"/>
</dbReference>
<accession>A0ACB6QAB1</accession>
<protein>
    <submittedName>
        <fullName evidence="1">Uncharacterized protein</fullName>
    </submittedName>
</protein>
<gene>
    <name evidence="1" type="ORF">BDR25DRAFT_362399</name>
</gene>
<proteinExistence type="predicted"/>
<organism evidence="1 2">
    <name type="scientific">Lindgomyces ingoldianus</name>
    <dbReference type="NCBI Taxonomy" id="673940"/>
    <lineage>
        <taxon>Eukaryota</taxon>
        <taxon>Fungi</taxon>
        <taxon>Dikarya</taxon>
        <taxon>Ascomycota</taxon>
        <taxon>Pezizomycotina</taxon>
        <taxon>Dothideomycetes</taxon>
        <taxon>Pleosporomycetidae</taxon>
        <taxon>Pleosporales</taxon>
        <taxon>Lindgomycetaceae</taxon>
        <taxon>Lindgomyces</taxon>
    </lineage>
</organism>
<keyword evidence="2" id="KW-1185">Reference proteome</keyword>
<name>A0ACB6QAB1_9PLEO</name>
<comment type="caution">
    <text evidence="1">The sequence shown here is derived from an EMBL/GenBank/DDBJ whole genome shotgun (WGS) entry which is preliminary data.</text>
</comment>
<evidence type="ECO:0000313" key="1">
    <source>
        <dbReference type="EMBL" id="KAF2463841.1"/>
    </source>
</evidence>
<sequence>MSIIWSSRIVLRTVGSAVPEDAVKKIMQQMFPEMLAQFIDKPRSISTSPPPSDSNPTTNPIPPPTQSKSLLQSLLQSMRTLHTTLNICGALPTRNFSVVEDEKLDMQCRKDDMLKEFQEDIERIVHEKIWELDANEDVSKSISGDRVYSPTTDIRGALEVLGWTCREMVMGVNIWCKIFDSIMSSSKLYTWVCCMHLQDGTYCRTCLTRYHTHALHYSLIRHSSSLVQYITLQYARSIHLVWISLPCRVVCHMLPPQLMQDIPRVLARVAWSRGWAFFRQFRVPPLRGCFPILAYGPTVRTELCTFRSVQETELLLLQLELWLSWGDSVNFPLRTLERAPYTAELAAMAAALTSLLTCQTADQVIILTSSQAAIQAIRQPRDQSGQASIEQIYNATRALRERRCSVRMTLLPSKVNSNQDHTGAGPVSDPQSPVILTQTHADSVRPSLLLTSAKIAIEGL</sequence>
<reference evidence="1" key="1">
    <citation type="journal article" date="2020" name="Stud. Mycol.">
        <title>101 Dothideomycetes genomes: a test case for predicting lifestyles and emergence of pathogens.</title>
        <authorList>
            <person name="Haridas S."/>
            <person name="Albert R."/>
            <person name="Binder M."/>
            <person name="Bloem J."/>
            <person name="Labutti K."/>
            <person name="Salamov A."/>
            <person name="Andreopoulos B."/>
            <person name="Baker S."/>
            <person name="Barry K."/>
            <person name="Bills G."/>
            <person name="Bluhm B."/>
            <person name="Cannon C."/>
            <person name="Castanera R."/>
            <person name="Culley D."/>
            <person name="Daum C."/>
            <person name="Ezra D."/>
            <person name="Gonzalez J."/>
            <person name="Henrissat B."/>
            <person name="Kuo A."/>
            <person name="Liang C."/>
            <person name="Lipzen A."/>
            <person name="Lutzoni F."/>
            <person name="Magnuson J."/>
            <person name="Mondo S."/>
            <person name="Nolan M."/>
            <person name="Ohm R."/>
            <person name="Pangilinan J."/>
            <person name="Park H.-J."/>
            <person name="Ramirez L."/>
            <person name="Alfaro M."/>
            <person name="Sun H."/>
            <person name="Tritt A."/>
            <person name="Yoshinaga Y."/>
            <person name="Zwiers L.-H."/>
            <person name="Turgeon B."/>
            <person name="Goodwin S."/>
            <person name="Spatafora J."/>
            <person name="Crous P."/>
            <person name="Grigoriev I."/>
        </authorList>
    </citation>
    <scope>NUCLEOTIDE SEQUENCE</scope>
    <source>
        <strain evidence="1">ATCC 200398</strain>
    </source>
</reference>
<evidence type="ECO:0000313" key="2">
    <source>
        <dbReference type="Proteomes" id="UP000799755"/>
    </source>
</evidence>